<organism evidence="1 2">
    <name type="scientific">Amphibalanus amphitrite</name>
    <name type="common">Striped barnacle</name>
    <name type="synonym">Balanus amphitrite</name>
    <dbReference type="NCBI Taxonomy" id="1232801"/>
    <lineage>
        <taxon>Eukaryota</taxon>
        <taxon>Metazoa</taxon>
        <taxon>Ecdysozoa</taxon>
        <taxon>Arthropoda</taxon>
        <taxon>Crustacea</taxon>
        <taxon>Multicrustacea</taxon>
        <taxon>Cirripedia</taxon>
        <taxon>Thoracica</taxon>
        <taxon>Thoracicalcarea</taxon>
        <taxon>Balanomorpha</taxon>
        <taxon>Balanoidea</taxon>
        <taxon>Balanidae</taxon>
        <taxon>Amphibalaninae</taxon>
        <taxon>Amphibalanus</taxon>
    </lineage>
</organism>
<gene>
    <name evidence="1" type="ORF">FJT64_008837</name>
</gene>
<evidence type="ECO:0000313" key="1">
    <source>
        <dbReference type="EMBL" id="KAF0293243.1"/>
    </source>
</evidence>
<protein>
    <submittedName>
        <fullName evidence="1">Uncharacterized protein</fullName>
    </submittedName>
</protein>
<dbReference type="Proteomes" id="UP000440578">
    <property type="component" value="Unassembled WGS sequence"/>
</dbReference>
<comment type="caution">
    <text evidence="1">The sequence shown here is derived from an EMBL/GenBank/DDBJ whole genome shotgun (WGS) entry which is preliminary data.</text>
</comment>
<evidence type="ECO:0000313" key="2">
    <source>
        <dbReference type="Proteomes" id="UP000440578"/>
    </source>
</evidence>
<keyword evidence="2" id="KW-1185">Reference proteome</keyword>
<proteinExistence type="predicted"/>
<accession>A0A6A4VI28</accession>
<dbReference type="EMBL" id="VIIS01001757">
    <property type="protein sequence ID" value="KAF0293243.1"/>
    <property type="molecule type" value="Genomic_DNA"/>
</dbReference>
<sequence>MVLDLRSHPPLGSSDHVVLTFTLRCYAEVEQVTTLKPALHRGDYGAMVQMAREATWPVSDGCTVDQHYRAFQEVLDGICERGIPRQHPGGRKRNLYMTREALTLQNRHARRHEPQLERLGDINNMVEQVNEFGDVLCDCKKGCLRVLAGGAATLRSLCWR</sequence>
<name>A0A6A4VI28_AMPAM</name>
<dbReference type="AlphaFoldDB" id="A0A6A4VI28"/>
<reference evidence="1 2" key="1">
    <citation type="submission" date="2019-07" db="EMBL/GenBank/DDBJ databases">
        <title>Draft genome assembly of a fouling barnacle, Amphibalanus amphitrite (Darwin, 1854): The first reference genome for Thecostraca.</title>
        <authorList>
            <person name="Kim W."/>
        </authorList>
    </citation>
    <scope>NUCLEOTIDE SEQUENCE [LARGE SCALE GENOMIC DNA]</scope>
    <source>
        <strain evidence="1">SNU_AA5</strain>
        <tissue evidence="1">Soma without cirri and trophi</tissue>
    </source>
</reference>